<dbReference type="InterPro" id="IPR003779">
    <property type="entry name" value="CMD-like"/>
</dbReference>
<dbReference type="PANTHER" id="PTHR34846:SF5">
    <property type="entry name" value="CARBOXYMUCONOLACTONE DECARBOXYLASE-LIKE DOMAIN-CONTAINING PROTEIN"/>
    <property type="match status" value="1"/>
</dbReference>
<dbReference type="Pfam" id="PF02627">
    <property type="entry name" value="CMD"/>
    <property type="match status" value="1"/>
</dbReference>
<evidence type="ECO:0000313" key="2">
    <source>
        <dbReference type="EMBL" id="GAA5151635.1"/>
    </source>
</evidence>
<evidence type="ECO:0000313" key="3">
    <source>
        <dbReference type="Proteomes" id="UP001428817"/>
    </source>
</evidence>
<reference evidence="3" key="1">
    <citation type="journal article" date="2019" name="Int. J. Syst. Evol. Microbiol.">
        <title>The Global Catalogue of Microorganisms (GCM) 10K type strain sequencing project: providing services to taxonomists for standard genome sequencing and annotation.</title>
        <authorList>
            <consortium name="The Broad Institute Genomics Platform"/>
            <consortium name="The Broad Institute Genome Sequencing Center for Infectious Disease"/>
            <person name="Wu L."/>
            <person name="Ma J."/>
        </authorList>
    </citation>
    <scope>NUCLEOTIDE SEQUENCE [LARGE SCALE GENOMIC DNA]</scope>
    <source>
        <strain evidence="3">JCM 18303</strain>
    </source>
</reference>
<dbReference type="InterPro" id="IPR029032">
    <property type="entry name" value="AhpD-like"/>
</dbReference>
<proteinExistence type="predicted"/>
<dbReference type="PANTHER" id="PTHR34846">
    <property type="entry name" value="4-CARBOXYMUCONOLACTONE DECARBOXYLASE FAMILY PROTEIN (AFU_ORTHOLOGUE AFUA_6G11590)"/>
    <property type="match status" value="1"/>
</dbReference>
<dbReference type="EMBL" id="BAABJP010000007">
    <property type="protein sequence ID" value="GAA5151635.1"/>
    <property type="molecule type" value="Genomic_DNA"/>
</dbReference>
<feature type="domain" description="Carboxymuconolactone decarboxylase-like" evidence="1">
    <location>
        <begin position="35"/>
        <end position="112"/>
    </location>
</feature>
<evidence type="ECO:0000259" key="1">
    <source>
        <dbReference type="Pfam" id="PF02627"/>
    </source>
</evidence>
<accession>A0ABP9PVE0</accession>
<dbReference type="SUPFAM" id="SSF69118">
    <property type="entry name" value="AhpD-like"/>
    <property type="match status" value="1"/>
</dbReference>
<name>A0ABP9PVE0_9PSEU</name>
<comment type="caution">
    <text evidence="2">The sequence shown here is derived from an EMBL/GenBank/DDBJ whole genome shotgun (WGS) entry which is preliminary data.</text>
</comment>
<dbReference type="Proteomes" id="UP001428817">
    <property type="component" value="Unassembled WGS sequence"/>
</dbReference>
<organism evidence="2 3">
    <name type="scientific">Pseudonocardia eucalypti</name>
    <dbReference type="NCBI Taxonomy" id="648755"/>
    <lineage>
        <taxon>Bacteria</taxon>
        <taxon>Bacillati</taxon>
        <taxon>Actinomycetota</taxon>
        <taxon>Actinomycetes</taxon>
        <taxon>Pseudonocardiales</taxon>
        <taxon>Pseudonocardiaceae</taxon>
        <taxon>Pseudonocardia</taxon>
    </lineage>
</organism>
<gene>
    <name evidence="2" type="ORF">GCM10023321_19010</name>
</gene>
<protein>
    <recommendedName>
        <fullName evidence="1">Carboxymuconolactone decarboxylase-like domain-containing protein</fullName>
    </recommendedName>
</protein>
<dbReference type="Gene3D" id="1.20.1290.10">
    <property type="entry name" value="AhpD-like"/>
    <property type="match status" value="1"/>
</dbReference>
<keyword evidence="3" id="KW-1185">Reference proteome</keyword>
<sequence>MTPYLRTVADELYPQMPQDFLPHFERYFGMLANAPEHAERLFPYYLGIWFENSIGPRLTEMMRLAIANGTQCPLCLNVRYSDEVTEADVAAIPDQQAASLSPRERAALRFASAFGGDHHAIGAEHFKELEEHFSDRQITEIMLFCALALGLGRILKVTEIVDAACPLPAGPGVAR</sequence>